<dbReference type="Proteomes" id="UP000886110">
    <property type="component" value="Unassembled WGS sequence"/>
</dbReference>
<dbReference type="GO" id="GO:0022857">
    <property type="term" value="F:transmembrane transporter activity"/>
    <property type="evidence" value="ECO:0007669"/>
    <property type="project" value="TreeGrafter"/>
</dbReference>
<dbReference type="AlphaFoldDB" id="A0A7C5H948"/>
<proteinExistence type="inferred from homology"/>
<protein>
    <submittedName>
        <fullName evidence="9">FtsX-like permease family protein</fullName>
    </submittedName>
</protein>
<evidence type="ECO:0000256" key="5">
    <source>
        <dbReference type="ARBA" id="ARBA00023136"/>
    </source>
</evidence>
<keyword evidence="2" id="KW-1003">Cell membrane</keyword>
<gene>
    <name evidence="9" type="ORF">ENL19_02465</name>
</gene>
<feature type="transmembrane region" description="Helical" evidence="7">
    <location>
        <begin position="77"/>
        <end position="103"/>
    </location>
</feature>
<dbReference type="PANTHER" id="PTHR30572:SF4">
    <property type="entry name" value="ABC TRANSPORTER PERMEASE YTRF"/>
    <property type="match status" value="1"/>
</dbReference>
<comment type="caution">
    <text evidence="9">The sequence shown here is derived from an EMBL/GenBank/DDBJ whole genome shotgun (WGS) entry which is preliminary data.</text>
</comment>
<evidence type="ECO:0000259" key="8">
    <source>
        <dbReference type="Pfam" id="PF02687"/>
    </source>
</evidence>
<keyword evidence="4 7" id="KW-1133">Transmembrane helix</keyword>
<keyword evidence="3 7" id="KW-0812">Transmembrane</keyword>
<dbReference type="InterPro" id="IPR003838">
    <property type="entry name" value="ABC3_permease_C"/>
</dbReference>
<evidence type="ECO:0000313" key="9">
    <source>
        <dbReference type="EMBL" id="HHE04908.1"/>
    </source>
</evidence>
<evidence type="ECO:0000256" key="7">
    <source>
        <dbReference type="SAM" id="Phobius"/>
    </source>
</evidence>
<reference evidence="9" key="1">
    <citation type="journal article" date="2020" name="mSystems">
        <title>Genome- and Community-Level Interaction Insights into Carbon Utilization and Element Cycling Functions of Hydrothermarchaeota in Hydrothermal Sediment.</title>
        <authorList>
            <person name="Zhou Z."/>
            <person name="Liu Y."/>
            <person name="Xu W."/>
            <person name="Pan J."/>
            <person name="Luo Z.H."/>
            <person name="Li M."/>
        </authorList>
    </citation>
    <scope>NUCLEOTIDE SEQUENCE [LARGE SCALE GENOMIC DNA]</scope>
    <source>
        <strain evidence="9">HyVt-74</strain>
    </source>
</reference>
<dbReference type="InterPro" id="IPR050250">
    <property type="entry name" value="Macrolide_Exporter_MacB"/>
</dbReference>
<evidence type="ECO:0000256" key="1">
    <source>
        <dbReference type="ARBA" id="ARBA00004651"/>
    </source>
</evidence>
<dbReference type="PANTHER" id="PTHR30572">
    <property type="entry name" value="MEMBRANE COMPONENT OF TRANSPORTER-RELATED"/>
    <property type="match status" value="1"/>
</dbReference>
<sequence>MVLQKEFTNVLVEPYNKRLQNLEELMRLGNIKIFIFIIIIMIVSAGVIMNTVLTSVFERKKEIGTLRAIGMSKMETFSLIITEVLIVSFISSIVGLIISLLVVNHLMASGISLGSVSGVFEYMDNVIYPVINPFRWIGDTIFVIFFAFLSSLYPVILISRMKPVEALRT</sequence>
<feature type="domain" description="ABC3 transporter permease C-terminal" evidence="8">
    <location>
        <begin position="34"/>
        <end position="163"/>
    </location>
</feature>
<dbReference type="Pfam" id="PF02687">
    <property type="entry name" value="FtsX"/>
    <property type="match status" value="1"/>
</dbReference>
<feature type="transmembrane region" description="Helical" evidence="7">
    <location>
        <begin position="136"/>
        <end position="158"/>
    </location>
</feature>
<feature type="transmembrane region" description="Helical" evidence="7">
    <location>
        <begin position="33"/>
        <end position="57"/>
    </location>
</feature>
<evidence type="ECO:0000256" key="6">
    <source>
        <dbReference type="ARBA" id="ARBA00038076"/>
    </source>
</evidence>
<evidence type="ECO:0000256" key="3">
    <source>
        <dbReference type="ARBA" id="ARBA00022692"/>
    </source>
</evidence>
<evidence type="ECO:0000256" key="2">
    <source>
        <dbReference type="ARBA" id="ARBA00022475"/>
    </source>
</evidence>
<organism evidence="9">
    <name type="scientific">candidate division WOR-3 bacterium</name>
    <dbReference type="NCBI Taxonomy" id="2052148"/>
    <lineage>
        <taxon>Bacteria</taxon>
        <taxon>Bacteria division WOR-3</taxon>
    </lineage>
</organism>
<dbReference type="GO" id="GO:0005886">
    <property type="term" value="C:plasma membrane"/>
    <property type="evidence" value="ECO:0007669"/>
    <property type="project" value="UniProtKB-SubCell"/>
</dbReference>
<comment type="subcellular location">
    <subcellularLocation>
        <location evidence="1">Cell membrane</location>
        <topology evidence="1">Multi-pass membrane protein</topology>
    </subcellularLocation>
</comment>
<keyword evidence="5 7" id="KW-0472">Membrane</keyword>
<accession>A0A7C5H948</accession>
<name>A0A7C5H948_UNCW3</name>
<comment type="similarity">
    <text evidence="6">Belongs to the ABC-4 integral membrane protein family.</text>
</comment>
<dbReference type="EMBL" id="DRTB01000185">
    <property type="protein sequence ID" value="HHE04908.1"/>
    <property type="molecule type" value="Genomic_DNA"/>
</dbReference>
<evidence type="ECO:0000256" key="4">
    <source>
        <dbReference type="ARBA" id="ARBA00022989"/>
    </source>
</evidence>